<evidence type="ECO:0000313" key="12">
    <source>
        <dbReference type="Proteomes" id="UP000295375"/>
    </source>
</evidence>
<keyword evidence="8 10" id="KW-1133">Transmembrane helix</keyword>
<evidence type="ECO:0000256" key="8">
    <source>
        <dbReference type="ARBA" id="ARBA00022989"/>
    </source>
</evidence>
<dbReference type="GO" id="GO:0009425">
    <property type="term" value="C:bacterial-type flagellum basal body"/>
    <property type="evidence" value="ECO:0007669"/>
    <property type="project" value="InterPro"/>
</dbReference>
<keyword evidence="6 10" id="KW-0812">Transmembrane</keyword>
<keyword evidence="5 10" id="KW-0145">Chemotaxis</keyword>
<accession>A0A4V3D7N5</accession>
<keyword evidence="11" id="KW-0966">Cell projection</keyword>
<evidence type="ECO:0000256" key="4">
    <source>
        <dbReference type="ARBA" id="ARBA00022475"/>
    </source>
</evidence>
<evidence type="ECO:0000256" key="5">
    <source>
        <dbReference type="ARBA" id="ARBA00022500"/>
    </source>
</evidence>
<comment type="caution">
    <text evidence="11">The sequence shown here is derived from an EMBL/GenBank/DDBJ whole genome shotgun (WGS) entry which is preliminary data.</text>
</comment>
<dbReference type="AlphaFoldDB" id="A0A4V3D7N5"/>
<keyword evidence="10" id="KW-0997">Cell inner membrane</keyword>
<evidence type="ECO:0000256" key="2">
    <source>
        <dbReference type="ARBA" id="ARBA00004162"/>
    </source>
</evidence>
<comment type="function">
    <text evidence="1 10">Controls the rotational direction of flagella during chemotaxis.</text>
</comment>
<dbReference type="InterPro" id="IPR005503">
    <property type="entry name" value="FliL"/>
</dbReference>
<gene>
    <name evidence="11" type="ORF">EV696_10627</name>
</gene>
<dbReference type="PANTHER" id="PTHR35091">
    <property type="entry name" value="FLAGELLAR PROTEIN FLIL"/>
    <property type="match status" value="1"/>
</dbReference>
<evidence type="ECO:0000256" key="3">
    <source>
        <dbReference type="ARBA" id="ARBA00008281"/>
    </source>
</evidence>
<keyword evidence="11" id="KW-0282">Flagellum</keyword>
<keyword evidence="4" id="KW-1003">Cell membrane</keyword>
<dbReference type="EMBL" id="SNYM01000006">
    <property type="protein sequence ID" value="TDQ48587.1"/>
    <property type="molecule type" value="Genomic_DNA"/>
</dbReference>
<sequence length="165" mass="18125">MAEAQDLELGEVGKPSNKKLFIIIGVVAVLLIGGVVGFLLMGGEKAEGEEEATEQEPIVINTTYVDIPKPILVNVPGTTKPRTVKMTISFSVANPELAEKVKKHLPLLQNEILVFTAMQDADQLMTTEGQQAFKQQLLEELQTAMEAEEQAKIIDRVLFTSFVMQ</sequence>
<evidence type="ECO:0000313" key="11">
    <source>
        <dbReference type="EMBL" id="TDQ48587.1"/>
    </source>
</evidence>
<dbReference type="GO" id="GO:0071978">
    <property type="term" value="P:bacterial-type flagellum-dependent swarming motility"/>
    <property type="evidence" value="ECO:0007669"/>
    <property type="project" value="TreeGrafter"/>
</dbReference>
<dbReference type="Pfam" id="PF03748">
    <property type="entry name" value="FliL"/>
    <property type="match status" value="1"/>
</dbReference>
<keyword evidence="11" id="KW-0969">Cilium</keyword>
<protein>
    <recommendedName>
        <fullName evidence="10">Flagellar protein FliL</fullName>
    </recommendedName>
</protein>
<evidence type="ECO:0000256" key="9">
    <source>
        <dbReference type="ARBA" id="ARBA00023136"/>
    </source>
</evidence>
<feature type="transmembrane region" description="Helical" evidence="10">
    <location>
        <begin position="20"/>
        <end position="41"/>
    </location>
</feature>
<dbReference type="GO" id="GO:0005886">
    <property type="term" value="C:plasma membrane"/>
    <property type="evidence" value="ECO:0007669"/>
    <property type="project" value="UniProtKB-SubCell"/>
</dbReference>
<reference evidence="11 12" key="1">
    <citation type="submission" date="2019-03" db="EMBL/GenBank/DDBJ databases">
        <title>Genomic Encyclopedia of Type Strains, Phase IV (KMG-IV): sequencing the most valuable type-strain genomes for metagenomic binning, comparative biology and taxonomic classification.</title>
        <authorList>
            <person name="Goeker M."/>
        </authorList>
    </citation>
    <scope>NUCLEOTIDE SEQUENCE [LARGE SCALE GENOMIC DNA]</scope>
    <source>
        <strain evidence="11 12">DSM 103792</strain>
    </source>
</reference>
<evidence type="ECO:0000256" key="6">
    <source>
        <dbReference type="ARBA" id="ARBA00022692"/>
    </source>
</evidence>
<dbReference type="Proteomes" id="UP000295375">
    <property type="component" value="Unassembled WGS sequence"/>
</dbReference>
<dbReference type="OrthoDB" id="5616092at2"/>
<comment type="similarity">
    <text evidence="3 10">Belongs to the FliL family.</text>
</comment>
<keyword evidence="7 10" id="KW-0283">Flagellar rotation</keyword>
<keyword evidence="12" id="KW-1185">Reference proteome</keyword>
<comment type="subcellular location">
    <subcellularLocation>
        <location evidence="10">Cell inner membrane</location>
    </subcellularLocation>
    <subcellularLocation>
        <location evidence="2">Cell membrane</location>
        <topology evidence="2">Single-pass membrane protein</topology>
    </subcellularLocation>
</comment>
<proteinExistence type="inferred from homology"/>
<evidence type="ECO:0000256" key="10">
    <source>
        <dbReference type="RuleBase" id="RU364125"/>
    </source>
</evidence>
<keyword evidence="9 10" id="KW-0472">Membrane</keyword>
<organism evidence="11 12">
    <name type="scientific">Permianibacter aggregans</name>
    <dbReference type="NCBI Taxonomy" id="1510150"/>
    <lineage>
        <taxon>Bacteria</taxon>
        <taxon>Pseudomonadati</taxon>
        <taxon>Pseudomonadota</taxon>
        <taxon>Gammaproteobacteria</taxon>
        <taxon>Pseudomonadales</taxon>
        <taxon>Pseudomonadaceae</taxon>
        <taxon>Permianibacter</taxon>
    </lineage>
</organism>
<evidence type="ECO:0000256" key="1">
    <source>
        <dbReference type="ARBA" id="ARBA00002254"/>
    </source>
</evidence>
<dbReference type="GO" id="GO:0006935">
    <property type="term" value="P:chemotaxis"/>
    <property type="evidence" value="ECO:0007669"/>
    <property type="project" value="UniProtKB-KW"/>
</dbReference>
<dbReference type="RefSeq" id="WP_133589682.1">
    <property type="nucleotide sequence ID" value="NZ_CP037953.1"/>
</dbReference>
<evidence type="ECO:0000256" key="7">
    <source>
        <dbReference type="ARBA" id="ARBA00022779"/>
    </source>
</evidence>
<dbReference type="PANTHER" id="PTHR35091:SF2">
    <property type="entry name" value="FLAGELLAR PROTEIN FLIL"/>
    <property type="match status" value="1"/>
</dbReference>
<name>A0A4V3D7N5_9GAMM</name>